<sequence length="96" mass="10052">MHPDTALDIRLSAILTRGKFTADPAVVIAELRAAAGVRTGVLVGTVGTWIGYHGGDEHLRVLVDALQVEFGDALHPGIALGQSRRGIGHTTPPPPE</sequence>
<name>A0A7D7WFQ1_9MICO</name>
<evidence type="ECO:0000313" key="2">
    <source>
        <dbReference type="Proteomes" id="UP000515708"/>
    </source>
</evidence>
<gene>
    <name evidence="1" type="ORF">FVO59_12055</name>
</gene>
<organism evidence="1 2">
    <name type="scientific">Microbacterium esteraromaticum</name>
    <dbReference type="NCBI Taxonomy" id="57043"/>
    <lineage>
        <taxon>Bacteria</taxon>
        <taxon>Bacillati</taxon>
        <taxon>Actinomycetota</taxon>
        <taxon>Actinomycetes</taxon>
        <taxon>Micrococcales</taxon>
        <taxon>Microbacteriaceae</taxon>
        <taxon>Microbacterium</taxon>
    </lineage>
</organism>
<reference evidence="1 2" key="1">
    <citation type="journal article" date="2020" name="Front. Microbiol.">
        <title>Design of Bacterial Strain-Specific qPCR Assays Using NGS Data and Publicly Available Resources and Its Application to Track Biocontrol Strains.</title>
        <authorList>
            <person name="Hernandez I."/>
            <person name="Sant C."/>
            <person name="Martinez R."/>
            <person name="Fernandez C."/>
        </authorList>
    </citation>
    <scope>NUCLEOTIDE SEQUENCE [LARGE SCALE GENOMIC DNA]</scope>
    <source>
        <strain evidence="1 2">B24</strain>
    </source>
</reference>
<accession>A0A7D7WFQ1</accession>
<evidence type="ECO:0000313" key="1">
    <source>
        <dbReference type="EMBL" id="QMU97859.1"/>
    </source>
</evidence>
<dbReference type="EMBL" id="CP043732">
    <property type="protein sequence ID" value="QMU97859.1"/>
    <property type="molecule type" value="Genomic_DNA"/>
</dbReference>
<dbReference type="RefSeq" id="WP_182252869.1">
    <property type="nucleotide sequence ID" value="NZ_CP043732.1"/>
</dbReference>
<proteinExistence type="predicted"/>
<dbReference type="Proteomes" id="UP000515708">
    <property type="component" value="Chromosome"/>
</dbReference>
<dbReference type="AlphaFoldDB" id="A0A7D7WFQ1"/>
<protein>
    <submittedName>
        <fullName evidence="1">Uncharacterized protein</fullName>
    </submittedName>
</protein>